<keyword evidence="2" id="KW-1133">Transmembrane helix</keyword>
<evidence type="ECO:0000256" key="1">
    <source>
        <dbReference type="SAM" id="MobiDB-lite"/>
    </source>
</evidence>
<feature type="compositionally biased region" description="Basic and acidic residues" evidence="1">
    <location>
        <begin position="347"/>
        <end position="357"/>
    </location>
</feature>
<name>A0A8X6XSN3_9ARAC</name>
<keyword evidence="2" id="KW-0472">Membrane</keyword>
<sequence>MLLPKDSQRIIQYFLFSILTLSPQCFAAIKTELNEDNQAGHSLKSFRRLLYSWDDDDSYRKSSSSDDKMTVFLIIFYVIVFTVIAILQCCKKFCNELGDDYADAIVHPPPRSSRTVHAPPNRFRRNNRRSGLNPPRTSTAIILPHGATAVTLDFTGIENPTDGPSLGISSASNMYKTANPTPLLDIPPPYEAVVRENNPSTSSERRFPFHFIDLKNRKHFSFLVQRWGDDDDGIIYYFSTTRRPYPWERPRPQIEPPTSEPPSSSGEEVVFFFILGVGLIAFLVVVTCCKMGATEALSNSSTSRTTVHPPPRNNIQVSGTRHTNVGDDIRITLAYVNSAYRSGGARNEVDSSSDRPPDYSQVTLQGFNNPAYPTVVNKPQETPPPNYEDRPVFI</sequence>
<protein>
    <submittedName>
        <fullName evidence="3">Uncharacterized protein</fullName>
    </submittedName>
</protein>
<reference evidence="3" key="1">
    <citation type="submission" date="2020-08" db="EMBL/GenBank/DDBJ databases">
        <title>Multicomponent nature underlies the extraordinary mechanical properties of spider dragline silk.</title>
        <authorList>
            <person name="Kono N."/>
            <person name="Nakamura H."/>
            <person name="Mori M."/>
            <person name="Yoshida Y."/>
            <person name="Ohtoshi R."/>
            <person name="Malay A.D."/>
            <person name="Moran D.A.P."/>
            <person name="Tomita M."/>
            <person name="Numata K."/>
            <person name="Arakawa K."/>
        </authorList>
    </citation>
    <scope>NUCLEOTIDE SEQUENCE</scope>
</reference>
<organism evidence="3 4">
    <name type="scientific">Trichonephila inaurata madagascariensis</name>
    <dbReference type="NCBI Taxonomy" id="2747483"/>
    <lineage>
        <taxon>Eukaryota</taxon>
        <taxon>Metazoa</taxon>
        <taxon>Ecdysozoa</taxon>
        <taxon>Arthropoda</taxon>
        <taxon>Chelicerata</taxon>
        <taxon>Arachnida</taxon>
        <taxon>Araneae</taxon>
        <taxon>Araneomorphae</taxon>
        <taxon>Entelegynae</taxon>
        <taxon>Araneoidea</taxon>
        <taxon>Nephilidae</taxon>
        <taxon>Trichonephila</taxon>
        <taxon>Trichonephila inaurata</taxon>
    </lineage>
</organism>
<dbReference type="OrthoDB" id="6434163at2759"/>
<keyword evidence="2" id="KW-0812">Transmembrane</keyword>
<feature type="region of interest" description="Disordered" evidence="1">
    <location>
        <begin position="297"/>
        <end position="321"/>
    </location>
</feature>
<evidence type="ECO:0000313" key="3">
    <source>
        <dbReference type="EMBL" id="GFY56861.1"/>
    </source>
</evidence>
<feature type="region of interest" description="Disordered" evidence="1">
    <location>
        <begin position="108"/>
        <end position="137"/>
    </location>
</feature>
<proteinExistence type="predicted"/>
<feature type="region of interest" description="Disordered" evidence="1">
    <location>
        <begin position="343"/>
        <end position="394"/>
    </location>
</feature>
<evidence type="ECO:0000256" key="2">
    <source>
        <dbReference type="SAM" id="Phobius"/>
    </source>
</evidence>
<evidence type="ECO:0000313" key="4">
    <source>
        <dbReference type="Proteomes" id="UP000886998"/>
    </source>
</evidence>
<dbReference type="EMBL" id="BMAV01011188">
    <property type="protein sequence ID" value="GFY56861.1"/>
    <property type="molecule type" value="Genomic_DNA"/>
</dbReference>
<keyword evidence="4" id="KW-1185">Reference proteome</keyword>
<feature type="compositionally biased region" description="Polar residues" evidence="1">
    <location>
        <begin position="297"/>
        <end position="306"/>
    </location>
</feature>
<gene>
    <name evidence="3" type="primary">NCL1_08344</name>
    <name evidence="3" type="ORF">TNIN_473791</name>
</gene>
<dbReference type="Proteomes" id="UP000886998">
    <property type="component" value="Unassembled WGS sequence"/>
</dbReference>
<feature type="transmembrane region" description="Helical" evidence="2">
    <location>
        <begin position="269"/>
        <end position="293"/>
    </location>
</feature>
<feature type="transmembrane region" description="Helical" evidence="2">
    <location>
        <begin position="69"/>
        <end position="87"/>
    </location>
</feature>
<dbReference type="AlphaFoldDB" id="A0A8X6XSN3"/>
<accession>A0A8X6XSN3</accession>
<comment type="caution">
    <text evidence="3">The sequence shown here is derived from an EMBL/GenBank/DDBJ whole genome shotgun (WGS) entry which is preliminary data.</text>
</comment>